<sequence length="537" mass="61850">MSTTFNVYSFSLSNSAPQLIKDIRRLDTPTSFEPKWGRVYCCCDGLFFIGVWRELDEGRHPSLLLLWNPSTGESVKLPTQYPQSSPKQHLYGIGYDPTSDDYKIIRIDWNKNVPDEILALKSGSWRKIGEYAGGINGVHWTSPMKLCLAFVEGAFHWLGREKDCVVSFNISNEIYGEIPLPVTPYSNRIEEKRVSAVGRRVYYHHDDEINFNLWVMKDYGMKESWTKLFSIQSHGEGIMAPIYRFSNDEVLLSCYGLKGSIYKTSNGSSNRTWPLHLNDISDLKRTIDGFVYTEIEKREIAMDLLQQPNEDGSNNAAKLVEKREIAVVQATGSIENNRYGICKEVNIEICAMDCRKRDFSQIQTIKVKQLEDKMAHIRELDKQISAKVEKLKKMDKENTTLKRQLQKAEEEIAKLKRTKKRKYLFCQLLLITQNITTGGHSKEPPPLPPPPYPQPPPPYPQPNHRHPTASTSNTNMPPNHPKPPPYYNQNIPNSYYWLLPPQPQGFYGPPYPQQFHRKETMEILPKMSNPLRFAGEY</sequence>
<proteinExistence type="predicted"/>
<evidence type="ECO:0000313" key="5">
    <source>
        <dbReference type="Proteomes" id="UP000222542"/>
    </source>
</evidence>
<dbReference type="EMBL" id="AYRZ02000104">
    <property type="protein sequence ID" value="PHT61982.1"/>
    <property type="molecule type" value="Genomic_DNA"/>
</dbReference>
<feature type="domain" description="F-box associated beta-propeller type 1" evidence="3">
    <location>
        <begin position="2"/>
        <end position="233"/>
    </location>
</feature>
<feature type="region of interest" description="Disordered" evidence="2">
    <location>
        <begin position="436"/>
        <end position="487"/>
    </location>
</feature>
<keyword evidence="1" id="KW-0175">Coiled coil</keyword>
<feature type="coiled-coil region" evidence="1">
    <location>
        <begin position="377"/>
        <end position="421"/>
    </location>
</feature>
<feature type="compositionally biased region" description="Pro residues" evidence="2">
    <location>
        <begin position="444"/>
        <end position="461"/>
    </location>
</feature>
<reference evidence="4 5" key="2">
    <citation type="journal article" date="2017" name="Genome Biol.">
        <title>New reference genome sequences of hot pepper reveal the massive evolution of plant disease-resistance genes by retroduplication.</title>
        <authorList>
            <person name="Kim S."/>
            <person name="Park J."/>
            <person name="Yeom S.I."/>
            <person name="Kim Y.M."/>
            <person name="Seo E."/>
            <person name="Kim K.T."/>
            <person name="Kim M.S."/>
            <person name="Lee J.M."/>
            <person name="Cheong K."/>
            <person name="Shin H.S."/>
            <person name="Kim S.B."/>
            <person name="Han K."/>
            <person name="Lee J."/>
            <person name="Park M."/>
            <person name="Lee H.A."/>
            <person name="Lee H.Y."/>
            <person name="Lee Y."/>
            <person name="Oh S."/>
            <person name="Lee J.H."/>
            <person name="Choi E."/>
            <person name="Choi E."/>
            <person name="Lee S.E."/>
            <person name="Jeon J."/>
            <person name="Kim H."/>
            <person name="Choi G."/>
            <person name="Song H."/>
            <person name="Lee J."/>
            <person name="Lee S.C."/>
            <person name="Kwon J.K."/>
            <person name="Lee H.Y."/>
            <person name="Koo N."/>
            <person name="Hong Y."/>
            <person name="Kim R.W."/>
            <person name="Kang W.H."/>
            <person name="Huh J.H."/>
            <person name="Kang B.C."/>
            <person name="Yang T.J."/>
            <person name="Lee Y.H."/>
            <person name="Bennetzen J.L."/>
            <person name="Choi D."/>
        </authorList>
    </citation>
    <scope>NUCLEOTIDE SEQUENCE [LARGE SCALE GENOMIC DNA]</scope>
    <source>
        <strain evidence="5">cv. CM334</strain>
    </source>
</reference>
<dbReference type="Proteomes" id="UP000222542">
    <property type="component" value="Unassembled WGS sequence"/>
</dbReference>
<protein>
    <recommendedName>
        <fullName evidence="3">F-box associated beta-propeller type 1 domain-containing protein</fullName>
    </recommendedName>
</protein>
<accession>A0A2G2XWY1</accession>
<evidence type="ECO:0000256" key="2">
    <source>
        <dbReference type="SAM" id="MobiDB-lite"/>
    </source>
</evidence>
<gene>
    <name evidence="4" type="ORF">T459_34168</name>
</gene>
<dbReference type="PANTHER" id="PTHR31790:SF294">
    <property type="entry name" value="F-BOX PROTEIN CPR30-LIKE ISOFORM X1"/>
    <property type="match status" value="1"/>
</dbReference>
<dbReference type="Pfam" id="PF07734">
    <property type="entry name" value="FBA_1"/>
    <property type="match status" value="1"/>
</dbReference>
<evidence type="ECO:0000313" key="4">
    <source>
        <dbReference type="EMBL" id="PHT61982.1"/>
    </source>
</evidence>
<evidence type="ECO:0000256" key="1">
    <source>
        <dbReference type="SAM" id="Coils"/>
    </source>
</evidence>
<dbReference type="InterPro" id="IPR052361">
    <property type="entry name" value="F-box_domain"/>
</dbReference>
<dbReference type="Gramene" id="PHT61982">
    <property type="protein sequence ID" value="PHT61982"/>
    <property type="gene ID" value="T459_34168"/>
</dbReference>
<dbReference type="NCBIfam" id="TIGR01640">
    <property type="entry name" value="F_box_assoc_1"/>
    <property type="match status" value="1"/>
</dbReference>
<dbReference type="InterPro" id="IPR006527">
    <property type="entry name" value="F-box-assoc_dom_typ1"/>
</dbReference>
<evidence type="ECO:0000259" key="3">
    <source>
        <dbReference type="Pfam" id="PF07734"/>
    </source>
</evidence>
<dbReference type="AlphaFoldDB" id="A0A2G2XWY1"/>
<comment type="caution">
    <text evidence="4">The sequence shown here is derived from an EMBL/GenBank/DDBJ whole genome shotgun (WGS) entry which is preliminary data.</text>
</comment>
<dbReference type="PANTHER" id="PTHR31790">
    <property type="entry name" value="OS02G0783600 PROTEIN"/>
    <property type="match status" value="1"/>
</dbReference>
<keyword evidence="5" id="KW-1185">Reference proteome</keyword>
<organism evidence="4 5">
    <name type="scientific">Capsicum annuum</name>
    <name type="common">Capsicum pepper</name>
    <dbReference type="NCBI Taxonomy" id="4072"/>
    <lineage>
        <taxon>Eukaryota</taxon>
        <taxon>Viridiplantae</taxon>
        <taxon>Streptophyta</taxon>
        <taxon>Embryophyta</taxon>
        <taxon>Tracheophyta</taxon>
        <taxon>Spermatophyta</taxon>
        <taxon>Magnoliopsida</taxon>
        <taxon>eudicotyledons</taxon>
        <taxon>Gunneridae</taxon>
        <taxon>Pentapetalae</taxon>
        <taxon>asterids</taxon>
        <taxon>lamiids</taxon>
        <taxon>Solanales</taxon>
        <taxon>Solanaceae</taxon>
        <taxon>Solanoideae</taxon>
        <taxon>Capsiceae</taxon>
        <taxon>Capsicum</taxon>
    </lineage>
</organism>
<reference evidence="4 5" key="1">
    <citation type="journal article" date="2014" name="Nat. Genet.">
        <title>Genome sequence of the hot pepper provides insights into the evolution of pungency in Capsicum species.</title>
        <authorList>
            <person name="Kim S."/>
            <person name="Park M."/>
            <person name="Yeom S.I."/>
            <person name="Kim Y.M."/>
            <person name="Lee J.M."/>
            <person name="Lee H.A."/>
            <person name="Seo E."/>
            <person name="Choi J."/>
            <person name="Cheong K."/>
            <person name="Kim K.T."/>
            <person name="Jung K."/>
            <person name="Lee G.W."/>
            <person name="Oh S.K."/>
            <person name="Bae C."/>
            <person name="Kim S.B."/>
            <person name="Lee H.Y."/>
            <person name="Kim S.Y."/>
            <person name="Kim M.S."/>
            <person name="Kang B.C."/>
            <person name="Jo Y.D."/>
            <person name="Yang H.B."/>
            <person name="Jeong H.J."/>
            <person name="Kang W.H."/>
            <person name="Kwon J.K."/>
            <person name="Shin C."/>
            <person name="Lim J.Y."/>
            <person name="Park J.H."/>
            <person name="Huh J.H."/>
            <person name="Kim J.S."/>
            <person name="Kim B.D."/>
            <person name="Cohen O."/>
            <person name="Paran I."/>
            <person name="Suh M.C."/>
            <person name="Lee S.B."/>
            <person name="Kim Y.K."/>
            <person name="Shin Y."/>
            <person name="Noh S.J."/>
            <person name="Park J."/>
            <person name="Seo Y.S."/>
            <person name="Kwon S.Y."/>
            <person name="Kim H.A."/>
            <person name="Park J.M."/>
            <person name="Kim H.J."/>
            <person name="Choi S.B."/>
            <person name="Bosland P.W."/>
            <person name="Reeves G."/>
            <person name="Jo S.H."/>
            <person name="Lee B.W."/>
            <person name="Cho H.T."/>
            <person name="Choi H.S."/>
            <person name="Lee M.S."/>
            <person name="Yu Y."/>
            <person name="Do Choi Y."/>
            <person name="Park B.S."/>
            <person name="van Deynze A."/>
            <person name="Ashrafi H."/>
            <person name="Hill T."/>
            <person name="Kim W.T."/>
            <person name="Pai H.S."/>
            <person name="Ahn H.K."/>
            <person name="Yeam I."/>
            <person name="Giovannoni J.J."/>
            <person name="Rose J.K."/>
            <person name="Sorensen I."/>
            <person name="Lee S.J."/>
            <person name="Kim R.W."/>
            <person name="Choi I.Y."/>
            <person name="Choi B.S."/>
            <person name="Lim J.S."/>
            <person name="Lee Y.H."/>
            <person name="Choi D."/>
        </authorList>
    </citation>
    <scope>NUCLEOTIDE SEQUENCE [LARGE SCALE GENOMIC DNA]</scope>
    <source>
        <strain evidence="5">cv. CM334</strain>
    </source>
</reference>
<name>A0A2G2XWY1_CAPAN</name>
<dbReference type="InterPro" id="IPR017451">
    <property type="entry name" value="F-box-assoc_interact_dom"/>
</dbReference>